<evidence type="ECO:0000256" key="2">
    <source>
        <dbReference type="ARBA" id="ARBA00005992"/>
    </source>
</evidence>
<proteinExistence type="inferred from homology"/>
<keyword evidence="3" id="KW-0808">Transferase</keyword>
<comment type="similarity">
    <text evidence="2">Belongs to the YkuD family.</text>
</comment>
<keyword evidence="4 7" id="KW-0133">Cell shape</keyword>
<dbReference type="GO" id="GO:0008360">
    <property type="term" value="P:regulation of cell shape"/>
    <property type="evidence" value="ECO:0007669"/>
    <property type="project" value="UniProtKB-UniRule"/>
</dbReference>
<evidence type="ECO:0000256" key="8">
    <source>
        <dbReference type="SAM" id="SignalP"/>
    </source>
</evidence>
<dbReference type="GO" id="GO:0071555">
    <property type="term" value="P:cell wall organization"/>
    <property type="evidence" value="ECO:0007669"/>
    <property type="project" value="UniProtKB-UniRule"/>
</dbReference>
<dbReference type="RefSeq" id="WP_109270225.1">
    <property type="nucleotide sequence ID" value="NZ_QFFF01000001.1"/>
</dbReference>
<dbReference type="InterPro" id="IPR052905">
    <property type="entry name" value="LD-transpeptidase_YkuD-like"/>
</dbReference>
<evidence type="ECO:0000313" key="11">
    <source>
        <dbReference type="Proteomes" id="UP000245916"/>
    </source>
</evidence>
<dbReference type="GO" id="GO:0004180">
    <property type="term" value="F:carboxypeptidase activity"/>
    <property type="evidence" value="ECO:0007669"/>
    <property type="project" value="UniProtKB-ARBA"/>
</dbReference>
<dbReference type="PANTHER" id="PTHR41533">
    <property type="entry name" value="L,D-TRANSPEPTIDASE HI_1667-RELATED"/>
    <property type="match status" value="1"/>
</dbReference>
<dbReference type="CDD" id="cd16913">
    <property type="entry name" value="YkuD_like"/>
    <property type="match status" value="1"/>
</dbReference>
<dbReference type="PANTHER" id="PTHR41533:SF2">
    <property type="entry name" value="BLR7131 PROTEIN"/>
    <property type="match status" value="1"/>
</dbReference>
<dbReference type="Proteomes" id="UP000245916">
    <property type="component" value="Unassembled WGS sequence"/>
</dbReference>
<evidence type="ECO:0000256" key="5">
    <source>
        <dbReference type="ARBA" id="ARBA00022984"/>
    </source>
</evidence>
<evidence type="ECO:0000256" key="6">
    <source>
        <dbReference type="ARBA" id="ARBA00023316"/>
    </source>
</evidence>
<evidence type="ECO:0000313" key="10">
    <source>
        <dbReference type="EMBL" id="PWG02085.1"/>
    </source>
</evidence>
<comment type="caution">
    <text evidence="10">The sequence shown here is derived from an EMBL/GenBank/DDBJ whole genome shotgun (WGS) entry which is preliminary data.</text>
</comment>
<dbReference type="UniPathway" id="UPA00219"/>
<dbReference type="InterPro" id="IPR045380">
    <property type="entry name" value="LD_TPept_scaffold_dom"/>
</dbReference>
<evidence type="ECO:0000256" key="3">
    <source>
        <dbReference type="ARBA" id="ARBA00022679"/>
    </source>
</evidence>
<dbReference type="EMBL" id="QFFF01000001">
    <property type="protein sequence ID" value="PWG02085.1"/>
    <property type="molecule type" value="Genomic_DNA"/>
</dbReference>
<organism evidence="10 11">
    <name type="scientific">Allosphingosinicella humi</name>
    <dbReference type="NCBI Taxonomy" id="2068657"/>
    <lineage>
        <taxon>Bacteria</taxon>
        <taxon>Pseudomonadati</taxon>
        <taxon>Pseudomonadota</taxon>
        <taxon>Alphaproteobacteria</taxon>
        <taxon>Sphingomonadales</taxon>
        <taxon>Sphingomonadaceae</taxon>
        <taxon>Allosphingosinicella</taxon>
    </lineage>
</organism>
<dbReference type="Gene3D" id="2.40.440.10">
    <property type="entry name" value="L,D-transpeptidase catalytic domain-like"/>
    <property type="match status" value="1"/>
</dbReference>
<evidence type="ECO:0000259" key="9">
    <source>
        <dbReference type="PROSITE" id="PS52029"/>
    </source>
</evidence>
<dbReference type="GO" id="GO:0009252">
    <property type="term" value="P:peptidoglycan biosynthetic process"/>
    <property type="evidence" value="ECO:0007669"/>
    <property type="project" value="UniProtKB-UniPathway"/>
</dbReference>
<dbReference type="InterPro" id="IPR038063">
    <property type="entry name" value="Transpep_catalytic_dom"/>
</dbReference>
<comment type="pathway">
    <text evidence="1 7">Cell wall biogenesis; peptidoglycan biosynthesis.</text>
</comment>
<keyword evidence="8" id="KW-0732">Signal</keyword>
<feature type="active site" description="Nucleophile" evidence="7">
    <location>
        <position position="337"/>
    </location>
</feature>
<sequence length="428" mass="46404">MYHLSRLALFLSGALVAVPAAAQLLPGEAPTQEQIQSGEVLSARPAPPAVEAVPVIAPPPMPVAKWDRRDVEELLGYVERIGEEGLDPADYQPDRLRAVLGGTDEVELNRAATDIFLRLSSDLSLGHARGDARLGWHIEDDEINGNQQYLLMAKATEDNNVGDTLTSLLPTHPQYAELKAVLAATPKSDTETIDKIRANLDRWRWMPRDLGQKYVIVNVPAYTVALVENGQVVSRHRAVVGKPKTATPQLSATISGVIFNPWWNLPQSIVKEVGAGAKGYVTTRGEDGTVYMRQRPGPNNALGRMKIVMPNDYAIYLHDTPAKNLFAKKERAFSHGCIRTQDALGFAATLLGPTGEWDEARIDETVASGKTVQADLAAPLPVYITYFTAAAAKDSGGIIAYDDLYERDHPVALALNDSDGTVLASNGN</sequence>
<name>A0A2U2J166_9SPHN</name>
<gene>
    <name evidence="10" type="ORF">DF286_03800</name>
</gene>
<evidence type="ECO:0000256" key="7">
    <source>
        <dbReference type="PROSITE-ProRule" id="PRU01373"/>
    </source>
</evidence>
<dbReference type="OrthoDB" id="9778545at2"/>
<keyword evidence="5 7" id="KW-0573">Peptidoglycan synthesis</keyword>
<keyword evidence="6 7" id="KW-0961">Cell wall biogenesis/degradation</keyword>
<keyword evidence="11" id="KW-1185">Reference proteome</keyword>
<evidence type="ECO:0000256" key="4">
    <source>
        <dbReference type="ARBA" id="ARBA00022960"/>
    </source>
</evidence>
<evidence type="ECO:0000256" key="1">
    <source>
        <dbReference type="ARBA" id="ARBA00004752"/>
    </source>
</evidence>
<dbReference type="PROSITE" id="PS52029">
    <property type="entry name" value="LD_TPASE"/>
    <property type="match status" value="1"/>
</dbReference>
<dbReference type="SUPFAM" id="SSF141523">
    <property type="entry name" value="L,D-transpeptidase catalytic domain-like"/>
    <property type="match status" value="1"/>
</dbReference>
<feature type="signal peptide" evidence="8">
    <location>
        <begin position="1"/>
        <end position="22"/>
    </location>
</feature>
<feature type="domain" description="L,D-TPase catalytic" evidence="9">
    <location>
        <begin position="213"/>
        <end position="365"/>
    </location>
</feature>
<accession>A0A2U2J166</accession>
<dbReference type="Pfam" id="PF03734">
    <property type="entry name" value="YkuD"/>
    <property type="match status" value="1"/>
</dbReference>
<feature type="chain" id="PRO_5015433264" evidence="8">
    <location>
        <begin position="23"/>
        <end position="428"/>
    </location>
</feature>
<protein>
    <submittedName>
        <fullName evidence="10">L,D-transpeptidase</fullName>
    </submittedName>
</protein>
<reference evidence="10 11" key="1">
    <citation type="submission" date="2018-05" db="EMBL/GenBank/DDBJ databases">
        <title>Genome of Sphingosinicella humi QZX222.</title>
        <authorList>
            <person name="Qiao Z."/>
            <person name="Wang G."/>
        </authorList>
    </citation>
    <scope>NUCLEOTIDE SEQUENCE [LARGE SCALE GENOMIC DNA]</scope>
    <source>
        <strain evidence="10 11">QZX222</strain>
    </source>
</reference>
<dbReference type="InterPro" id="IPR005490">
    <property type="entry name" value="LD_TPept_cat_dom"/>
</dbReference>
<dbReference type="Pfam" id="PF20142">
    <property type="entry name" value="Scaffold"/>
    <property type="match status" value="1"/>
</dbReference>
<feature type="active site" description="Proton donor/acceptor" evidence="7">
    <location>
        <position position="318"/>
    </location>
</feature>
<dbReference type="AlphaFoldDB" id="A0A2U2J166"/>
<dbReference type="GO" id="GO:0016740">
    <property type="term" value="F:transferase activity"/>
    <property type="evidence" value="ECO:0007669"/>
    <property type="project" value="UniProtKB-KW"/>
</dbReference>